<dbReference type="InterPro" id="IPR038717">
    <property type="entry name" value="Tc1-like_DDE_dom"/>
</dbReference>
<dbReference type="InterPro" id="IPR009057">
    <property type="entry name" value="Homeodomain-like_sf"/>
</dbReference>
<dbReference type="Pfam" id="PF13518">
    <property type="entry name" value="HTH_28"/>
    <property type="match status" value="1"/>
</dbReference>
<dbReference type="SUPFAM" id="SSF46689">
    <property type="entry name" value="Homeodomain-like"/>
    <property type="match status" value="1"/>
</dbReference>
<dbReference type="AlphaFoldDB" id="A0A918RCT8"/>
<dbReference type="InterPro" id="IPR047655">
    <property type="entry name" value="Transpos_IS630-like"/>
</dbReference>
<evidence type="ECO:0008006" key="6">
    <source>
        <dbReference type="Google" id="ProtNLM"/>
    </source>
</evidence>
<feature type="domain" description="Tc1-like transposase DDE" evidence="1">
    <location>
        <begin position="165"/>
        <end position="306"/>
    </location>
</feature>
<organism evidence="4 5">
    <name type="scientific">Streptomyces echinoruber</name>
    <dbReference type="NCBI Taxonomy" id="68898"/>
    <lineage>
        <taxon>Bacteria</taxon>
        <taxon>Bacillati</taxon>
        <taxon>Actinomycetota</taxon>
        <taxon>Actinomycetes</taxon>
        <taxon>Kitasatosporales</taxon>
        <taxon>Streptomycetaceae</taxon>
        <taxon>Streptomyces</taxon>
    </lineage>
</organism>
<feature type="domain" description="Winged helix-turn helix" evidence="3">
    <location>
        <begin position="92"/>
        <end position="150"/>
    </location>
</feature>
<gene>
    <name evidence="4" type="ORF">GCM10010389_33770</name>
</gene>
<sequence length="338" mass="38153">MAPAGREVVRLRVVAALESGAVRTYRQAAELFGVSERSVGSWWRACRGGGREALAVRRRRRPGPQELISDEERGTLFQAMADYTPEELLIGGPLWTRALVAELIRMVTGVVMAERGVGTWLRRHGFSPQRPDRRSYRQDQAKVDAWLKEEYPAIAARAKAENAAVAWADQCGLRSDTAPPGTSWAPKGQTPVVRVSGRRFKVNIMSAIAARGALYFTVFTGKFTAKTFTTFLDRLARQAGRKVHVIADRHPVHRGKSVTTWLAANRERVELHLMPGYSPELNPDELLNADVKRHVHAARARSADDLAHETRRFLHRRQNQPRIVRGYFHARHVRYTLE</sequence>
<dbReference type="Pfam" id="PF13358">
    <property type="entry name" value="DDE_3"/>
    <property type="match status" value="1"/>
</dbReference>
<dbReference type="EMBL" id="BMWH01000012">
    <property type="protein sequence ID" value="GGZ92369.1"/>
    <property type="molecule type" value="Genomic_DNA"/>
</dbReference>
<dbReference type="InterPro" id="IPR025959">
    <property type="entry name" value="Winged_HTH_dom"/>
</dbReference>
<dbReference type="Gene3D" id="3.30.420.10">
    <property type="entry name" value="Ribonuclease H-like superfamily/Ribonuclease H"/>
    <property type="match status" value="1"/>
</dbReference>
<feature type="domain" description="Insertion element IS150 protein InsJ-like helix-turn-helix" evidence="2">
    <location>
        <begin position="10"/>
        <end position="61"/>
    </location>
</feature>
<dbReference type="Proteomes" id="UP000623010">
    <property type="component" value="Unassembled WGS sequence"/>
</dbReference>
<evidence type="ECO:0000259" key="2">
    <source>
        <dbReference type="Pfam" id="PF13518"/>
    </source>
</evidence>
<name>A0A918RCT8_9ACTN</name>
<keyword evidence="5" id="KW-1185">Reference proteome</keyword>
<dbReference type="PANTHER" id="PTHR46564">
    <property type="entry name" value="TRANSPOSASE"/>
    <property type="match status" value="1"/>
</dbReference>
<dbReference type="GO" id="GO:0003676">
    <property type="term" value="F:nucleic acid binding"/>
    <property type="evidence" value="ECO:0007669"/>
    <property type="project" value="InterPro"/>
</dbReference>
<dbReference type="InterPro" id="IPR055247">
    <property type="entry name" value="InsJ-like_HTH"/>
</dbReference>
<reference evidence="4" key="2">
    <citation type="submission" date="2020-09" db="EMBL/GenBank/DDBJ databases">
        <authorList>
            <person name="Sun Q."/>
            <person name="Ohkuma M."/>
        </authorList>
    </citation>
    <scope>NUCLEOTIDE SEQUENCE</scope>
    <source>
        <strain evidence="4">JCM 5016</strain>
    </source>
</reference>
<protein>
    <recommendedName>
        <fullName evidence="6">IS630 family transposase</fullName>
    </recommendedName>
</protein>
<dbReference type="PANTHER" id="PTHR46564:SF1">
    <property type="entry name" value="TRANSPOSASE"/>
    <property type="match status" value="1"/>
</dbReference>
<evidence type="ECO:0000313" key="5">
    <source>
        <dbReference type="Proteomes" id="UP000623010"/>
    </source>
</evidence>
<evidence type="ECO:0000259" key="3">
    <source>
        <dbReference type="Pfam" id="PF13592"/>
    </source>
</evidence>
<reference evidence="4" key="1">
    <citation type="journal article" date="2014" name="Int. J. Syst. Evol. Microbiol.">
        <title>Complete genome sequence of Corynebacterium casei LMG S-19264T (=DSM 44701T), isolated from a smear-ripened cheese.</title>
        <authorList>
            <consortium name="US DOE Joint Genome Institute (JGI-PGF)"/>
            <person name="Walter F."/>
            <person name="Albersmeier A."/>
            <person name="Kalinowski J."/>
            <person name="Ruckert C."/>
        </authorList>
    </citation>
    <scope>NUCLEOTIDE SEQUENCE</scope>
    <source>
        <strain evidence="4">JCM 5016</strain>
    </source>
</reference>
<comment type="caution">
    <text evidence="4">The sequence shown here is derived from an EMBL/GenBank/DDBJ whole genome shotgun (WGS) entry which is preliminary data.</text>
</comment>
<proteinExistence type="predicted"/>
<dbReference type="NCBIfam" id="NF033545">
    <property type="entry name" value="transpos_IS630"/>
    <property type="match status" value="1"/>
</dbReference>
<dbReference type="InterPro" id="IPR036397">
    <property type="entry name" value="RNaseH_sf"/>
</dbReference>
<dbReference type="Pfam" id="PF13592">
    <property type="entry name" value="HTH_33"/>
    <property type="match status" value="1"/>
</dbReference>
<evidence type="ECO:0000313" key="4">
    <source>
        <dbReference type="EMBL" id="GGZ92369.1"/>
    </source>
</evidence>
<evidence type="ECO:0000259" key="1">
    <source>
        <dbReference type="Pfam" id="PF13358"/>
    </source>
</evidence>
<accession>A0A918RCT8</accession>